<protein>
    <submittedName>
        <fullName evidence="1">(malaria parasite P. vivax) hypothetical protein</fullName>
    </submittedName>
</protein>
<evidence type="ECO:0000313" key="2">
    <source>
        <dbReference type="Proteomes" id="UP000779233"/>
    </source>
</evidence>
<proteinExistence type="predicted"/>
<name>A0A8S4H5W2_PLAVI</name>
<sequence length="369" mass="43312">MSNDIMDIESWKRDFPFLRDVWKTIDDFDKDLNDDPKTNDYFVVCNQIIGKSEGEMEKHKGVCMKLVRNLGHRSKNDKFLTHSSERCNNLNNWIYYSMKKYQIPEKIIIGCFDDYEVLMKGINKDTRCYYYSYDNNYLQPMKIVELKIFLDNMDIIKNTFLQEYEKNKNYLQEYICEYVNIYKGLTSIYCSYEVENNKIHKDTCNFLEKFRTSYMSYLYNKLDKKEVIPSLDDVEKEYTQKCFPSTLNVPVTAPLENDVHESHPSTEDLGEERNKYSYARPYNVEKPGSSMSRTVSTAVGTMAGASSIIALLYKFTPGRNWMRSGFRGGRGRISNNLYFDQPNELFYDGFEGDVMSSYNPTYNVGYGSV</sequence>
<comment type="caution">
    <text evidence="1">The sequence shown here is derived from an EMBL/GenBank/DDBJ whole genome shotgun (WGS) entry which is preliminary data.</text>
</comment>
<dbReference type="Pfam" id="PF05795">
    <property type="entry name" value="Plasmodium_Vir"/>
    <property type="match status" value="1"/>
</dbReference>
<evidence type="ECO:0000313" key="1">
    <source>
        <dbReference type="EMBL" id="CAG9474552.1"/>
    </source>
</evidence>
<organism evidence="1 2">
    <name type="scientific">Plasmodium vivax</name>
    <name type="common">malaria parasite P. vivax</name>
    <dbReference type="NCBI Taxonomy" id="5855"/>
    <lineage>
        <taxon>Eukaryota</taxon>
        <taxon>Sar</taxon>
        <taxon>Alveolata</taxon>
        <taxon>Apicomplexa</taxon>
        <taxon>Aconoidasida</taxon>
        <taxon>Haemosporida</taxon>
        <taxon>Plasmodiidae</taxon>
        <taxon>Plasmodium</taxon>
        <taxon>Plasmodium (Plasmodium)</taxon>
    </lineage>
</organism>
<dbReference type="EMBL" id="CAJZCX010000005">
    <property type="protein sequence ID" value="CAG9474552.1"/>
    <property type="molecule type" value="Genomic_DNA"/>
</dbReference>
<dbReference type="Proteomes" id="UP000779233">
    <property type="component" value="Unassembled WGS sequence"/>
</dbReference>
<accession>A0A8S4H5W2</accession>
<dbReference type="VEuPathDB" id="PlasmoDB:PVPAM_000042500"/>
<dbReference type="AlphaFoldDB" id="A0A8S4H5W2"/>
<reference evidence="1" key="1">
    <citation type="submission" date="2021-09" db="EMBL/GenBank/DDBJ databases">
        <authorList>
            <consortium name="Pathogen Informatics"/>
        </authorList>
    </citation>
    <scope>NUCLEOTIDE SEQUENCE</scope>
    <source>
        <strain evidence="1">PvW1</strain>
    </source>
</reference>
<dbReference type="InterPro" id="IPR008780">
    <property type="entry name" value="Plasmodium_Vir"/>
</dbReference>
<gene>
    <name evidence="1" type="ORF">PVW1_100012000</name>
</gene>